<dbReference type="EMBL" id="QEAS01000011">
    <property type="protein sequence ID" value="PWG79958.1"/>
    <property type="molecule type" value="Genomic_DNA"/>
</dbReference>
<keyword evidence="3" id="KW-0472">Membrane</keyword>
<proteinExistence type="predicted"/>
<keyword evidence="6" id="KW-1185">Reference proteome</keyword>
<sequence>MGLDIRIRYIVVLIYLIPAFFISPAYCYEHPGGMHPRAQINFVRQQVRLKREPWLSAFNQLKVQADSALIAGHHALEDFHIPGFYFDKEGHRRNSEALNSDGFHAYSCALAWQLTGSKKYGDKAIMLLNAWASINKKYSEADGPLVMTYMGASLVIAAELMRNYSEWKSKDREQFKRWLESVYRKAACSISSRKNNWGDWGLYGAMLADYYLDNSPAIAQHIRQLKMDLPAKIADDGHLTEEVKREANGIWYTYFSLTPVTGAFWIAYNATGENLFFSGEGKSVKKALDYLLYYNQHPQKWPWYPSPRQGKPEDARSFWPANLIEAMSGLYKDEAYETYVEGYRPLMFAARHYVWTYPTLMSVKIGDYEK</sequence>
<keyword evidence="3" id="KW-1133">Transmembrane helix</keyword>
<dbReference type="AlphaFoldDB" id="A0A2U2PEY1"/>
<dbReference type="SUPFAM" id="SSF48230">
    <property type="entry name" value="Chondroitin AC/alginate lyase"/>
    <property type="match status" value="1"/>
</dbReference>
<protein>
    <recommendedName>
        <fullName evidence="4">Alginate lyase domain-containing protein</fullName>
    </recommendedName>
</protein>
<dbReference type="OrthoDB" id="2530148at2"/>
<dbReference type="GO" id="GO:0042597">
    <property type="term" value="C:periplasmic space"/>
    <property type="evidence" value="ECO:0007669"/>
    <property type="project" value="InterPro"/>
</dbReference>
<keyword evidence="1" id="KW-0732">Signal</keyword>
<evidence type="ECO:0000256" key="3">
    <source>
        <dbReference type="SAM" id="Phobius"/>
    </source>
</evidence>
<dbReference type="Proteomes" id="UP000245647">
    <property type="component" value="Unassembled WGS sequence"/>
</dbReference>
<dbReference type="Gene3D" id="1.50.10.100">
    <property type="entry name" value="Chondroitin AC/alginate lyase"/>
    <property type="match status" value="1"/>
</dbReference>
<name>A0A2U2PEY1_9SPHI</name>
<evidence type="ECO:0000256" key="1">
    <source>
        <dbReference type="ARBA" id="ARBA00022729"/>
    </source>
</evidence>
<organism evidence="5 6">
    <name type="scientific">Pararcticibacter amylolyticus</name>
    <dbReference type="NCBI Taxonomy" id="2173175"/>
    <lineage>
        <taxon>Bacteria</taxon>
        <taxon>Pseudomonadati</taxon>
        <taxon>Bacteroidota</taxon>
        <taxon>Sphingobacteriia</taxon>
        <taxon>Sphingobacteriales</taxon>
        <taxon>Sphingobacteriaceae</taxon>
        <taxon>Pararcticibacter</taxon>
    </lineage>
</organism>
<evidence type="ECO:0000256" key="2">
    <source>
        <dbReference type="ARBA" id="ARBA00023239"/>
    </source>
</evidence>
<dbReference type="RefSeq" id="WP_109416475.1">
    <property type="nucleotide sequence ID" value="NZ_QEAS01000011.1"/>
</dbReference>
<feature type="domain" description="Alginate lyase" evidence="4">
    <location>
        <begin position="88"/>
        <end position="301"/>
    </location>
</feature>
<evidence type="ECO:0000259" key="4">
    <source>
        <dbReference type="Pfam" id="PF05426"/>
    </source>
</evidence>
<dbReference type="InterPro" id="IPR008929">
    <property type="entry name" value="Chondroitin_lyas"/>
</dbReference>
<dbReference type="Pfam" id="PF05426">
    <property type="entry name" value="Alginate_lyase"/>
    <property type="match status" value="1"/>
</dbReference>
<accession>A0A2U2PEY1</accession>
<gene>
    <name evidence="5" type="ORF">DDR33_14250</name>
</gene>
<evidence type="ECO:0000313" key="5">
    <source>
        <dbReference type="EMBL" id="PWG79958.1"/>
    </source>
</evidence>
<dbReference type="GO" id="GO:0016829">
    <property type="term" value="F:lyase activity"/>
    <property type="evidence" value="ECO:0007669"/>
    <property type="project" value="UniProtKB-KW"/>
</dbReference>
<dbReference type="InterPro" id="IPR008397">
    <property type="entry name" value="Alginate_lyase_dom"/>
</dbReference>
<feature type="transmembrane region" description="Helical" evidence="3">
    <location>
        <begin position="7"/>
        <end position="26"/>
    </location>
</feature>
<keyword evidence="2" id="KW-0456">Lyase</keyword>
<evidence type="ECO:0000313" key="6">
    <source>
        <dbReference type="Proteomes" id="UP000245647"/>
    </source>
</evidence>
<comment type="caution">
    <text evidence="5">The sequence shown here is derived from an EMBL/GenBank/DDBJ whole genome shotgun (WGS) entry which is preliminary data.</text>
</comment>
<keyword evidence="3" id="KW-0812">Transmembrane</keyword>
<reference evidence="5 6" key="1">
    <citation type="submission" date="2018-04" db="EMBL/GenBank/DDBJ databases">
        <title>Pedobacter chongqingensis sp. nov., isolated from a rottenly hemp rope.</title>
        <authorList>
            <person name="Cai Y."/>
        </authorList>
    </citation>
    <scope>NUCLEOTIDE SEQUENCE [LARGE SCALE GENOMIC DNA]</scope>
    <source>
        <strain evidence="5 6">FJ4-8</strain>
    </source>
</reference>